<proteinExistence type="predicted"/>
<accession>A0A0D2PL59</accession>
<feature type="chain" id="PRO_5002249535" description="C2H2-type domain-containing protein" evidence="1">
    <location>
        <begin position="18"/>
        <end position="211"/>
    </location>
</feature>
<dbReference type="Proteomes" id="UP000054270">
    <property type="component" value="Unassembled WGS sequence"/>
</dbReference>
<evidence type="ECO:0000313" key="2">
    <source>
        <dbReference type="EMBL" id="KJA20650.1"/>
    </source>
</evidence>
<evidence type="ECO:0000256" key="1">
    <source>
        <dbReference type="SAM" id="SignalP"/>
    </source>
</evidence>
<name>A0A0D2PL59_HYPSF</name>
<protein>
    <recommendedName>
        <fullName evidence="4">C2H2-type domain-containing protein</fullName>
    </recommendedName>
</protein>
<evidence type="ECO:0000313" key="3">
    <source>
        <dbReference type="Proteomes" id="UP000054270"/>
    </source>
</evidence>
<sequence length="211" mass="22986">MALVEALSMLLAPAGMAIDSESLNSLATHITSRPCPVDGIPLSALYISSPPHEQPLPGRLFVGDDILPPCTPATHPQYLPYIAPLPPIATQIKQTMTCMYDSCALAPAKTYRGITALSAHLSDVHNVKRCAGLCRFPGCRVTAKKTPGLLVHVLTKHVGLYLKCRHPECTRCTTEVHKMRLHWINTNSHSYDVKGALYDECLEAPTANITH</sequence>
<dbReference type="AlphaFoldDB" id="A0A0D2PL59"/>
<keyword evidence="1" id="KW-0732">Signal</keyword>
<reference evidence="3" key="1">
    <citation type="submission" date="2014-04" db="EMBL/GenBank/DDBJ databases">
        <title>Evolutionary Origins and Diversification of the Mycorrhizal Mutualists.</title>
        <authorList>
            <consortium name="DOE Joint Genome Institute"/>
            <consortium name="Mycorrhizal Genomics Consortium"/>
            <person name="Kohler A."/>
            <person name="Kuo A."/>
            <person name="Nagy L.G."/>
            <person name="Floudas D."/>
            <person name="Copeland A."/>
            <person name="Barry K.W."/>
            <person name="Cichocki N."/>
            <person name="Veneault-Fourrey C."/>
            <person name="LaButti K."/>
            <person name="Lindquist E.A."/>
            <person name="Lipzen A."/>
            <person name="Lundell T."/>
            <person name="Morin E."/>
            <person name="Murat C."/>
            <person name="Riley R."/>
            <person name="Ohm R."/>
            <person name="Sun H."/>
            <person name="Tunlid A."/>
            <person name="Henrissat B."/>
            <person name="Grigoriev I.V."/>
            <person name="Hibbett D.S."/>
            <person name="Martin F."/>
        </authorList>
    </citation>
    <scope>NUCLEOTIDE SEQUENCE [LARGE SCALE GENOMIC DNA]</scope>
    <source>
        <strain evidence="3">FD-334 SS-4</strain>
    </source>
</reference>
<evidence type="ECO:0008006" key="4">
    <source>
        <dbReference type="Google" id="ProtNLM"/>
    </source>
</evidence>
<keyword evidence="3" id="KW-1185">Reference proteome</keyword>
<organism evidence="2 3">
    <name type="scientific">Hypholoma sublateritium (strain FD-334 SS-4)</name>
    <dbReference type="NCBI Taxonomy" id="945553"/>
    <lineage>
        <taxon>Eukaryota</taxon>
        <taxon>Fungi</taxon>
        <taxon>Dikarya</taxon>
        <taxon>Basidiomycota</taxon>
        <taxon>Agaricomycotina</taxon>
        <taxon>Agaricomycetes</taxon>
        <taxon>Agaricomycetidae</taxon>
        <taxon>Agaricales</taxon>
        <taxon>Agaricineae</taxon>
        <taxon>Strophariaceae</taxon>
        <taxon>Hypholoma</taxon>
    </lineage>
</organism>
<dbReference type="EMBL" id="KN817565">
    <property type="protein sequence ID" value="KJA20650.1"/>
    <property type="molecule type" value="Genomic_DNA"/>
</dbReference>
<gene>
    <name evidence="2" type="ORF">HYPSUDRAFT_783531</name>
</gene>
<feature type="signal peptide" evidence="1">
    <location>
        <begin position="1"/>
        <end position="17"/>
    </location>
</feature>